<reference evidence="1" key="1">
    <citation type="submission" date="2020-08" db="EMBL/GenBank/DDBJ databases">
        <title>Taxonomic study for Lactobacillus species isolated from hardwood bark.</title>
        <authorList>
            <person name="Tohno M."/>
            <person name="Tanizawa Y."/>
        </authorList>
    </citation>
    <scope>NUCLEOTIDE SEQUENCE</scope>
    <source>
        <strain evidence="1">B40</strain>
    </source>
</reference>
<dbReference type="RefSeq" id="WP_212780667.1">
    <property type="nucleotide sequence ID" value="NZ_BMAY01000005.1"/>
</dbReference>
<dbReference type="AlphaFoldDB" id="A0A916VHS5"/>
<sequence>MLIPYKQDLEKTVMGLLSYLPDLKNIDNLKSEMALINGNNDFELYVYQASDGNKVGVIGVQTSDQFVVIRYLSLLPAYRDDKHRQIVVNELEQEKNGLRISAVPDYTYLLKFVNKNNE</sequence>
<evidence type="ECO:0000313" key="2">
    <source>
        <dbReference type="Proteomes" id="UP000677218"/>
    </source>
</evidence>
<name>A0A916VHS5_9LACO</name>
<comment type="caution">
    <text evidence="1">The sequence shown here is derived from an EMBL/GenBank/DDBJ whole genome shotgun (WGS) entry which is preliminary data.</text>
</comment>
<accession>A0A916VHS5</accession>
<keyword evidence="2" id="KW-1185">Reference proteome</keyword>
<organism evidence="1 2">
    <name type="scientific">Lactobacillus corticis</name>
    <dbReference type="NCBI Taxonomy" id="2201249"/>
    <lineage>
        <taxon>Bacteria</taxon>
        <taxon>Bacillati</taxon>
        <taxon>Bacillota</taxon>
        <taxon>Bacilli</taxon>
        <taxon>Lactobacillales</taxon>
        <taxon>Lactobacillaceae</taxon>
        <taxon>Lactobacillus</taxon>
    </lineage>
</organism>
<protein>
    <submittedName>
        <fullName evidence="1">RibT protein</fullName>
    </submittedName>
</protein>
<gene>
    <name evidence="1" type="primary">ribT</name>
    <name evidence="1" type="ORF">LCB40_08520</name>
</gene>
<evidence type="ECO:0000313" key="1">
    <source>
        <dbReference type="EMBL" id="GFZ26972.1"/>
    </source>
</evidence>
<dbReference type="Proteomes" id="UP000677218">
    <property type="component" value="Unassembled WGS sequence"/>
</dbReference>
<dbReference type="EMBL" id="BMAY01000005">
    <property type="protein sequence ID" value="GFZ26972.1"/>
    <property type="molecule type" value="Genomic_DNA"/>
</dbReference>
<proteinExistence type="predicted"/>